<protein>
    <recommendedName>
        <fullName evidence="4">Solute-binding protein family 3/N-terminal domain-containing protein</fullName>
    </recommendedName>
</protein>
<dbReference type="AlphaFoldDB" id="A0A7U8GRJ4"/>
<dbReference type="SUPFAM" id="SSF53850">
    <property type="entry name" value="Periplasmic binding protein-like II"/>
    <property type="match status" value="1"/>
</dbReference>
<dbReference type="Proteomes" id="UP000002171">
    <property type="component" value="Unassembled WGS sequence"/>
</dbReference>
<evidence type="ECO:0000256" key="1">
    <source>
        <dbReference type="SAM" id="SignalP"/>
    </source>
</evidence>
<comment type="caution">
    <text evidence="2">The sequence shown here is derived from an EMBL/GenBank/DDBJ whole genome shotgun (WGS) entry which is preliminary data.</text>
</comment>
<evidence type="ECO:0000313" key="3">
    <source>
        <dbReference type="Proteomes" id="UP000002171"/>
    </source>
</evidence>
<name>A0A7U8GRJ4_NEPCE</name>
<accession>A0A7U8GRJ4</accession>
<proteinExistence type="predicted"/>
<dbReference type="RefSeq" id="WP_007022921.1">
    <property type="nucleotide sequence ID" value="NZ_CH724128.1"/>
</dbReference>
<sequence length="245" mass="27991">MPIKFLCIALFLMLSVSSFVRAGNHSEVTLVSTELMSGLLEQTDQGVEGVYPDFFAQAADKADVRLNYRIVPWSRAVLETEKSSDYLLFPLTRTTEREQRFNWLAKLWEVPICFLTVTRPINSYEEAKKLEGIMVWRGSSHQQRLKELGFTNLVPFDDPRLVEGVLAKRTNAAWYTPCNEGLSLCESFNLKHDIIIGEAVDNETVWLAGGNHYLTTEEKQRFIKAVSELAPEGTLRRRILMESKQ</sequence>
<gene>
    <name evidence="2" type="ORF">MED92_00245</name>
</gene>
<evidence type="ECO:0000313" key="2">
    <source>
        <dbReference type="EMBL" id="EAR60313.1"/>
    </source>
</evidence>
<dbReference type="OrthoDB" id="8587856at2"/>
<organism evidence="2 3">
    <name type="scientific">Neptuniibacter caesariensis</name>
    <dbReference type="NCBI Taxonomy" id="207954"/>
    <lineage>
        <taxon>Bacteria</taxon>
        <taxon>Pseudomonadati</taxon>
        <taxon>Pseudomonadota</taxon>
        <taxon>Gammaproteobacteria</taxon>
        <taxon>Oceanospirillales</taxon>
        <taxon>Oceanospirillaceae</taxon>
        <taxon>Neptuniibacter</taxon>
    </lineage>
</organism>
<dbReference type="Gene3D" id="3.40.190.10">
    <property type="entry name" value="Periplasmic binding protein-like II"/>
    <property type="match status" value="2"/>
</dbReference>
<feature type="chain" id="PRO_5031036806" description="Solute-binding protein family 3/N-terminal domain-containing protein" evidence="1">
    <location>
        <begin position="23"/>
        <end position="245"/>
    </location>
</feature>
<dbReference type="PANTHER" id="PTHR38834">
    <property type="entry name" value="PERIPLASMIC SUBSTRATE BINDING PROTEIN FAMILY 3"/>
    <property type="match status" value="1"/>
</dbReference>
<dbReference type="EMBL" id="AAOW01000019">
    <property type="protein sequence ID" value="EAR60313.1"/>
    <property type="molecule type" value="Genomic_DNA"/>
</dbReference>
<reference evidence="2 3" key="1">
    <citation type="submission" date="2006-02" db="EMBL/GenBank/DDBJ databases">
        <authorList>
            <person name="Pinhassi J."/>
            <person name="Pedros-Alio C."/>
            <person name="Ferriera S."/>
            <person name="Johnson J."/>
            <person name="Kravitz S."/>
            <person name="Halpern A."/>
            <person name="Remington K."/>
            <person name="Beeson K."/>
            <person name="Tran B."/>
            <person name="Rogers Y.-H."/>
            <person name="Friedman R."/>
            <person name="Venter J.C."/>
        </authorList>
    </citation>
    <scope>NUCLEOTIDE SEQUENCE [LARGE SCALE GENOMIC DNA]</scope>
    <source>
        <strain evidence="2 3">MED92</strain>
    </source>
</reference>
<evidence type="ECO:0008006" key="4">
    <source>
        <dbReference type="Google" id="ProtNLM"/>
    </source>
</evidence>
<dbReference type="PANTHER" id="PTHR38834:SF3">
    <property type="entry name" value="SOLUTE-BINDING PROTEIN FAMILY 3_N-TERMINAL DOMAIN-CONTAINING PROTEIN"/>
    <property type="match status" value="1"/>
</dbReference>
<keyword evidence="1" id="KW-0732">Signal</keyword>
<keyword evidence="3" id="KW-1185">Reference proteome</keyword>
<feature type="signal peptide" evidence="1">
    <location>
        <begin position="1"/>
        <end position="22"/>
    </location>
</feature>